<dbReference type="OrthoDB" id="313592at2759"/>
<evidence type="ECO:0000256" key="2">
    <source>
        <dbReference type="SAM" id="MobiDB-lite"/>
    </source>
</evidence>
<evidence type="ECO:0000256" key="1">
    <source>
        <dbReference type="SAM" id="Coils"/>
    </source>
</evidence>
<dbReference type="KEGG" id="tet:TTHERM_00146310"/>
<feature type="compositionally biased region" description="Polar residues" evidence="2">
    <location>
        <begin position="1"/>
        <end position="18"/>
    </location>
</feature>
<dbReference type="OMA" id="LMNTEYH"/>
<accession>I7MDV5</accession>
<dbReference type="eggNOG" id="ENOG502SUCN">
    <property type="taxonomic scope" value="Eukaryota"/>
</dbReference>
<keyword evidence="4" id="KW-1185">Reference proteome</keyword>
<evidence type="ECO:0000313" key="3">
    <source>
        <dbReference type="EMBL" id="EAR91025.1"/>
    </source>
</evidence>
<feature type="coiled-coil region" evidence="1">
    <location>
        <begin position="54"/>
        <end position="193"/>
    </location>
</feature>
<keyword evidence="1" id="KW-0175">Coiled coil</keyword>
<gene>
    <name evidence="3" type="ORF">TTHERM_00146310</name>
</gene>
<feature type="compositionally biased region" description="Polar residues" evidence="2">
    <location>
        <begin position="669"/>
        <end position="694"/>
    </location>
</feature>
<sequence length="1035" mass="121224">MSSATINSSTSTGQSNNKSFEKVPQQVDFQNDNKSNDNQVRQSNDNLTKSTALELRLTEEIHILKKQMNQKENEFKKDKAVLEQNIDLLKLQIQEYKKREENLKKMNETIMNSLNDIANQGNNSKIFKEIQLNYEQHNKELVESRTKLQLTINNLENENRVLKDQLNEMKLSMKDLEIAVEKEKMNNERALEANYLDRTQMENDLQKQHLITEEVFSKEKLALEAKYQELNHNKDQQILEQREKYEEKIRQLQANFEKEKNALEQRIQKNLNTIRKYQTHIEQNASMNQSTLLANQSKMDISCIKTESDIELRSEILKINNEKAKLNLDLQHQIQQTYQKDEQILKLQQRINEQNKQLEELKQKLSFYEANGDSSSRTFVSSNNLQVQRDVQTTPQIEKLQSSPIQIDRSASSINRNQRSMSNNLQAQNNQNMPLQTQNKALRDSMKQSLIKQRVSNNNYNNIMLDCIDDSKATNVYQSQIHQNGLSEIQQQEYDTSLENIAIQSYPQTQTNQMFNNSQLQQQLPNNVYLQLQQQFLMSQDGSILQDTQQQQQLYALQQSSNNIFNQSQIMNNYVQPFQHSVENNNVPEPLTDINQLNNQYGNQVILQPMEGQIYTPNQDKYVNFNNNQQEIDVFSQKFIPQNNIQEFNETQNESRKRTKKSQHDQENRNQSPIVNTYYNNQNHKNSQINRNQSTSPMIMNDVTAEMIQQDRSLQNITNQSQFIQRNGSNNNLNNNYKTLLLCENCGQCFMPNDLVDHMAQCNSQIQQHLNMTQQQLNMTQHQQSILLDKTQLIQQQQQQSEEQSENFYKIINSLNYEKQLVEQKLLILENHLKNSENANGIVAQDRDRLKQELDNIMLELGKAKMNQVVQNEEQVACTVALKNEIKFLINKLLKAKGKLSENNTTTNLNQTQNVENISYFNDQFNQSQSQYNQKQNLNRKDYSSFSIKGCVDFNTYQNNINQSQCLIDSTCLRESNLMNPNINKSINFDQNQFYTQNQVKQVGMQQNMNHVKKSQQLNQRSINNISNISQNSYF</sequence>
<protein>
    <submittedName>
        <fullName evidence="3">Uncharacterized protein</fullName>
    </submittedName>
</protein>
<proteinExistence type="predicted"/>
<dbReference type="GeneID" id="7840152"/>
<feature type="coiled-coil region" evidence="1">
    <location>
        <begin position="220"/>
        <end position="273"/>
    </location>
</feature>
<dbReference type="AlphaFoldDB" id="I7MDV5"/>
<dbReference type="STRING" id="312017.I7MDV5"/>
<dbReference type="RefSeq" id="XP_001011270.1">
    <property type="nucleotide sequence ID" value="XM_001011270.2"/>
</dbReference>
<evidence type="ECO:0000313" key="4">
    <source>
        <dbReference type="Proteomes" id="UP000009168"/>
    </source>
</evidence>
<organism evidence="3 4">
    <name type="scientific">Tetrahymena thermophila (strain SB210)</name>
    <dbReference type="NCBI Taxonomy" id="312017"/>
    <lineage>
        <taxon>Eukaryota</taxon>
        <taxon>Sar</taxon>
        <taxon>Alveolata</taxon>
        <taxon>Ciliophora</taxon>
        <taxon>Intramacronucleata</taxon>
        <taxon>Oligohymenophorea</taxon>
        <taxon>Hymenostomatida</taxon>
        <taxon>Tetrahymenina</taxon>
        <taxon>Tetrahymenidae</taxon>
        <taxon>Tetrahymena</taxon>
    </lineage>
</organism>
<feature type="region of interest" description="Disordered" evidence="2">
    <location>
        <begin position="647"/>
        <end position="694"/>
    </location>
</feature>
<dbReference type="HOGENOM" id="CLU_293655_0_0_1"/>
<name>I7MDV5_TETTS</name>
<dbReference type="Proteomes" id="UP000009168">
    <property type="component" value="Unassembled WGS sequence"/>
</dbReference>
<feature type="region of interest" description="Disordered" evidence="2">
    <location>
        <begin position="1"/>
        <end position="20"/>
    </location>
</feature>
<feature type="coiled-coil region" evidence="1">
    <location>
        <begin position="819"/>
        <end position="867"/>
    </location>
</feature>
<reference evidence="4" key="1">
    <citation type="journal article" date="2006" name="PLoS Biol.">
        <title>Macronuclear genome sequence of the ciliate Tetrahymena thermophila, a model eukaryote.</title>
        <authorList>
            <person name="Eisen J.A."/>
            <person name="Coyne R.S."/>
            <person name="Wu M."/>
            <person name="Wu D."/>
            <person name="Thiagarajan M."/>
            <person name="Wortman J.R."/>
            <person name="Badger J.H."/>
            <person name="Ren Q."/>
            <person name="Amedeo P."/>
            <person name="Jones K.M."/>
            <person name="Tallon L.J."/>
            <person name="Delcher A.L."/>
            <person name="Salzberg S.L."/>
            <person name="Silva J.C."/>
            <person name="Haas B.J."/>
            <person name="Majoros W.H."/>
            <person name="Farzad M."/>
            <person name="Carlton J.M."/>
            <person name="Smith R.K. Jr."/>
            <person name="Garg J."/>
            <person name="Pearlman R.E."/>
            <person name="Karrer K.M."/>
            <person name="Sun L."/>
            <person name="Manning G."/>
            <person name="Elde N.C."/>
            <person name="Turkewitz A.P."/>
            <person name="Asai D.J."/>
            <person name="Wilkes D.E."/>
            <person name="Wang Y."/>
            <person name="Cai H."/>
            <person name="Collins K."/>
            <person name="Stewart B.A."/>
            <person name="Lee S.R."/>
            <person name="Wilamowska K."/>
            <person name="Weinberg Z."/>
            <person name="Ruzzo W.L."/>
            <person name="Wloga D."/>
            <person name="Gaertig J."/>
            <person name="Frankel J."/>
            <person name="Tsao C.-C."/>
            <person name="Gorovsky M.A."/>
            <person name="Keeling P.J."/>
            <person name="Waller R.F."/>
            <person name="Patron N.J."/>
            <person name="Cherry J.M."/>
            <person name="Stover N.A."/>
            <person name="Krieger C.J."/>
            <person name="del Toro C."/>
            <person name="Ryder H.F."/>
            <person name="Williamson S.C."/>
            <person name="Barbeau R.A."/>
            <person name="Hamilton E.P."/>
            <person name="Orias E."/>
        </authorList>
    </citation>
    <scope>NUCLEOTIDE SEQUENCE [LARGE SCALE GENOMIC DNA]</scope>
    <source>
        <strain evidence="4">SB210</strain>
    </source>
</reference>
<feature type="coiled-coil region" evidence="1">
    <location>
        <begin position="344"/>
        <end position="371"/>
    </location>
</feature>
<dbReference type="EMBL" id="GG662793">
    <property type="protein sequence ID" value="EAR91025.1"/>
    <property type="molecule type" value="Genomic_DNA"/>
</dbReference>
<dbReference type="InParanoid" id="I7MDV5"/>